<organism evidence="2 3">
    <name type="scientific">Ruminobacter amylophilus</name>
    <dbReference type="NCBI Taxonomy" id="867"/>
    <lineage>
        <taxon>Bacteria</taxon>
        <taxon>Pseudomonadati</taxon>
        <taxon>Pseudomonadota</taxon>
        <taxon>Gammaproteobacteria</taxon>
        <taxon>Aeromonadales</taxon>
        <taxon>Succinivibrionaceae</taxon>
        <taxon>Ruminobacter</taxon>
    </lineage>
</organism>
<dbReference type="NCBIfam" id="TIGR00176">
    <property type="entry name" value="mobB"/>
    <property type="match status" value="1"/>
</dbReference>
<dbReference type="GO" id="GO:0006777">
    <property type="term" value="P:Mo-molybdopterin cofactor biosynthetic process"/>
    <property type="evidence" value="ECO:0007669"/>
    <property type="project" value="InterPro"/>
</dbReference>
<dbReference type="Pfam" id="PF03205">
    <property type="entry name" value="MobB"/>
    <property type="match status" value="1"/>
</dbReference>
<dbReference type="InterPro" id="IPR004435">
    <property type="entry name" value="MobB_dom"/>
</dbReference>
<evidence type="ECO:0000313" key="2">
    <source>
        <dbReference type="EMBL" id="SFP31994.1"/>
    </source>
</evidence>
<dbReference type="RefSeq" id="WP_143066460.1">
    <property type="nucleotide sequence ID" value="NZ_FOXF01000015.1"/>
</dbReference>
<dbReference type="Proteomes" id="UP000243745">
    <property type="component" value="Unassembled WGS sequence"/>
</dbReference>
<dbReference type="EMBL" id="FOXF01000015">
    <property type="protein sequence ID" value="SFP31994.1"/>
    <property type="molecule type" value="Genomic_DNA"/>
</dbReference>
<sequence length="196" mass="21747">MKVFQIVGVRKSGKTTTVECLIKKLKQRGFSVGTVKCINCPVFTIDADRHSNTARHARAGADVVVAYGRREVDFIYPAPQDISRTLLILNEASLDYCIVEGGYEFDLPRIICLRNEAEFQDRYTEKTFAVAGVIAGSLKGNLGLPVFNALSDDGLEALANLTEISVPELTLPVPKLQRPESCRNFCRDCLEHNKIK</sequence>
<dbReference type="SUPFAM" id="SSF52540">
    <property type="entry name" value="P-loop containing nucleoside triphosphate hydrolases"/>
    <property type="match status" value="1"/>
</dbReference>
<reference evidence="2 3" key="1">
    <citation type="submission" date="2016-10" db="EMBL/GenBank/DDBJ databases">
        <authorList>
            <person name="Varghese N."/>
            <person name="Submissions S."/>
        </authorList>
    </citation>
    <scope>NUCLEOTIDE SEQUENCE [LARGE SCALE GENOMIC DNA]</scope>
    <source>
        <strain evidence="2 3">DSM 1361</strain>
    </source>
</reference>
<name>A0A662ZHQ9_9GAMM</name>
<dbReference type="OrthoDB" id="9804758at2"/>
<dbReference type="PANTHER" id="PTHR40072">
    <property type="entry name" value="MOLYBDOPTERIN-GUANINE DINUCLEOTIDE BIOSYNTHESIS ADAPTER PROTEIN-RELATED"/>
    <property type="match status" value="1"/>
</dbReference>
<dbReference type="InterPro" id="IPR052539">
    <property type="entry name" value="MGD_biosynthesis_adapter"/>
</dbReference>
<evidence type="ECO:0000259" key="1">
    <source>
        <dbReference type="Pfam" id="PF03205"/>
    </source>
</evidence>
<feature type="domain" description="Molybdopterin-guanine dinucleotide biosynthesis protein B (MobB)" evidence="1">
    <location>
        <begin position="3"/>
        <end position="129"/>
    </location>
</feature>
<protein>
    <submittedName>
        <fullName evidence="2">Molybdopterin-guanine dinucleotide biosynthesis protein B</fullName>
    </submittedName>
</protein>
<keyword evidence="3" id="KW-1185">Reference proteome</keyword>
<proteinExistence type="predicted"/>
<accession>A0A662ZHQ9</accession>
<dbReference type="GO" id="GO:0005525">
    <property type="term" value="F:GTP binding"/>
    <property type="evidence" value="ECO:0007669"/>
    <property type="project" value="InterPro"/>
</dbReference>
<gene>
    <name evidence="2" type="ORF">SAMN02910344_01077</name>
</gene>
<dbReference type="AlphaFoldDB" id="A0A662ZHQ9"/>
<dbReference type="Gene3D" id="3.40.50.300">
    <property type="entry name" value="P-loop containing nucleotide triphosphate hydrolases"/>
    <property type="match status" value="1"/>
</dbReference>
<dbReference type="PANTHER" id="PTHR40072:SF1">
    <property type="entry name" value="MOLYBDOPTERIN-GUANINE DINUCLEOTIDE BIOSYNTHESIS ADAPTER PROTEIN"/>
    <property type="match status" value="1"/>
</dbReference>
<dbReference type="InterPro" id="IPR027417">
    <property type="entry name" value="P-loop_NTPase"/>
</dbReference>
<evidence type="ECO:0000313" key="3">
    <source>
        <dbReference type="Proteomes" id="UP000243745"/>
    </source>
</evidence>